<protein>
    <submittedName>
        <fullName evidence="10">Ankyrin repeat-containing protein</fullName>
    </submittedName>
</protein>
<keyword evidence="4" id="KW-0862">Zinc</keyword>
<dbReference type="KEGG" id="dfa:DFA_08542"/>
<dbReference type="CDD" id="cd08204">
    <property type="entry name" value="ArfGap"/>
    <property type="match status" value="1"/>
</dbReference>
<dbReference type="PANTHER" id="PTHR23180:SF414">
    <property type="entry name" value="ANKYRIN REPEAT-CONTAINING PROTEIN-RELATED"/>
    <property type="match status" value="1"/>
</dbReference>
<dbReference type="SMART" id="SM00248">
    <property type="entry name" value="ANK"/>
    <property type="match status" value="4"/>
</dbReference>
<keyword evidence="2" id="KW-0479">Metal-binding</keyword>
<gene>
    <name evidence="10" type="ORF">DFA_08542</name>
</gene>
<dbReference type="PRINTS" id="PR00405">
    <property type="entry name" value="REVINTRACTNG"/>
</dbReference>
<dbReference type="SUPFAM" id="SSF103657">
    <property type="entry name" value="BAR/IMD domain-like"/>
    <property type="match status" value="1"/>
</dbReference>
<dbReference type="CDD" id="cd13250">
    <property type="entry name" value="PH_ACAP"/>
    <property type="match status" value="1"/>
</dbReference>
<dbReference type="GO" id="GO:0030435">
    <property type="term" value="P:sporulation resulting in formation of a cellular spore"/>
    <property type="evidence" value="ECO:0007669"/>
    <property type="project" value="EnsemblProtists"/>
</dbReference>
<dbReference type="InterPro" id="IPR045258">
    <property type="entry name" value="ACAP1/2/3-like"/>
</dbReference>
<dbReference type="GO" id="GO:0005737">
    <property type="term" value="C:cytoplasm"/>
    <property type="evidence" value="ECO:0007669"/>
    <property type="project" value="InterPro"/>
</dbReference>
<dbReference type="Pfam" id="PF12796">
    <property type="entry name" value="Ank_2"/>
    <property type="match status" value="1"/>
</dbReference>
<feature type="compositionally biased region" description="Polar residues" evidence="7">
    <location>
        <begin position="1"/>
        <end position="14"/>
    </location>
</feature>
<dbReference type="Pfam" id="PF01412">
    <property type="entry name" value="ArfGap"/>
    <property type="match status" value="1"/>
</dbReference>
<dbReference type="GO" id="GO:0005096">
    <property type="term" value="F:GTPase activator activity"/>
    <property type="evidence" value="ECO:0007669"/>
    <property type="project" value="UniProtKB-KW"/>
</dbReference>
<dbReference type="Proteomes" id="UP000007797">
    <property type="component" value="Unassembled WGS sequence"/>
</dbReference>
<evidence type="ECO:0000256" key="6">
    <source>
        <dbReference type="PROSITE-ProRule" id="PRU00288"/>
    </source>
</evidence>
<dbReference type="InterPro" id="IPR027267">
    <property type="entry name" value="AH/BAR_dom_sf"/>
</dbReference>
<evidence type="ECO:0000313" key="11">
    <source>
        <dbReference type="Proteomes" id="UP000007797"/>
    </source>
</evidence>
<dbReference type="STRING" id="1054147.F4Q2Y2"/>
<dbReference type="PROSITE" id="PS50088">
    <property type="entry name" value="ANK_REPEAT"/>
    <property type="match status" value="1"/>
</dbReference>
<dbReference type="GO" id="GO:0030036">
    <property type="term" value="P:actin cytoskeleton organization"/>
    <property type="evidence" value="ECO:0007669"/>
    <property type="project" value="EnsemblProtists"/>
</dbReference>
<keyword evidence="5" id="KW-0040">ANK repeat</keyword>
<evidence type="ECO:0000256" key="4">
    <source>
        <dbReference type="ARBA" id="ARBA00022833"/>
    </source>
</evidence>
<dbReference type="InterPro" id="IPR001164">
    <property type="entry name" value="ArfGAP_dom"/>
</dbReference>
<dbReference type="Gene3D" id="1.10.220.150">
    <property type="entry name" value="Arf GTPase activating protein"/>
    <property type="match status" value="1"/>
</dbReference>
<dbReference type="SUPFAM" id="SSF50729">
    <property type="entry name" value="PH domain-like"/>
    <property type="match status" value="1"/>
</dbReference>
<keyword evidence="3 6" id="KW-0863">Zinc-finger</keyword>
<dbReference type="GO" id="GO:0008270">
    <property type="term" value="F:zinc ion binding"/>
    <property type="evidence" value="ECO:0007669"/>
    <property type="project" value="UniProtKB-KW"/>
</dbReference>
<dbReference type="SMART" id="SM00233">
    <property type="entry name" value="PH"/>
    <property type="match status" value="1"/>
</dbReference>
<dbReference type="PROSITE" id="PS50115">
    <property type="entry name" value="ARFGAP"/>
    <property type="match status" value="1"/>
</dbReference>
<dbReference type="InterPro" id="IPR036770">
    <property type="entry name" value="Ankyrin_rpt-contain_sf"/>
</dbReference>
<dbReference type="InterPro" id="IPR037278">
    <property type="entry name" value="ARFGAP/RecO"/>
</dbReference>
<proteinExistence type="predicted"/>
<feature type="domain" description="PH" evidence="8">
    <location>
        <begin position="341"/>
        <end position="433"/>
    </location>
</feature>
<dbReference type="SUPFAM" id="SSF48403">
    <property type="entry name" value="Ankyrin repeat"/>
    <property type="match status" value="1"/>
</dbReference>
<dbReference type="AlphaFoldDB" id="F4Q2Y2"/>
<dbReference type="Gene3D" id="2.30.29.30">
    <property type="entry name" value="Pleckstrin-homology domain (PH domain)/Phosphotyrosine-binding domain (PTB)"/>
    <property type="match status" value="1"/>
</dbReference>
<feature type="repeat" description="ANK" evidence="5">
    <location>
        <begin position="644"/>
        <end position="676"/>
    </location>
</feature>
<dbReference type="Gene3D" id="1.25.40.20">
    <property type="entry name" value="Ankyrin repeat-containing domain"/>
    <property type="match status" value="1"/>
</dbReference>
<dbReference type="GO" id="GO:0003924">
    <property type="term" value="F:GTPase activity"/>
    <property type="evidence" value="ECO:0007669"/>
    <property type="project" value="EnsemblProtists"/>
</dbReference>
<organism evidence="10 11">
    <name type="scientific">Cavenderia fasciculata</name>
    <name type="common">Slime mold</name>
    <name type="synonym">Dictyostelium fasciculatum</name>
    <dbReference type="NCBI Taxonomy" id="261658"/>
    <lineage>
        <taxon>Eukaryota</taxon>
        <taxon>Amoebozoa</taxon>
        <taxon>Evosea</taxon>
        <taxon>Eumycetozoa</taxon>
        <taxon>Dictyostelia</taxon>
        <taxon>Acytosteliales</taxon>
        <taxon>Cavenderiaceae</taxon>
        <taxon>Cavenderia</taxon>
    </lineage>
</organism>
<evidence type="ECO:0000256" key="7">
    <source>
        <dbReference type="SAM" id="MobiDB-lite"/>
    </source>
</evidence>
<evidence type="ECO:0000259" key="8">
    <source>
        <dbReference type="PROSITE" id="PS50003"/>
    </source>
</evidence>
<dbReference type="OMA" id="FGFREAM"/>
<evidence type="ECO:0000259" key="9">
    <source>
        <dbReference type="PROSITE" id="PS50115"/>
    </source>
</evidence>
<dbReference type="FunFam" id="2.30.29.30:FF:000384">
    <property type="entry name" value="Uncharacterized protein, isoform A"/>
    <property type="match status" value="1"/>
</dbReference>
<feature type="domain" description="Arf-GAP" evidence="9">
    <location>
        <begin position="482"/>
        <end position="606"/>
    </location>
</feature>
<dbReference type="FunFam" id="1.10.220.150:FF:000009">
    <property type="entry name" value="stromal membrane-associated protein 1 isoform X1"/>
    <property type="match status" value="1"/>
</dbReference>
<evidence type="ECO:0000256" key="5">
    <source>
        <dbReference type="PROSITE-ProRule" id="PRU00023"/>
    </source>
</evidence>
<reference evidence="11" key="1">
    <citation type="journal article" date="2011" name="Genome Res.">
        <title>Phylogeny-wide analysis of social amoeba genomes highlights ancient origins for complex intercellular communication.</title>
        <authorList>
            <person name="Heidel A.J."/>
            <person name="Lawal H.M."/>
            <person name="Felder M."/>
            <person name="Schilde C."/>
            <person name="Helps N.R."/>
            <person name="Tunggal B."/>
            <person name="Rivero F."/>
            <person name="John U."/>
            <person name="Schleicher M."/>
            <person name="Eichinger L."/>
            <person name="Platzer M."/>
            <person name="Noegel A.A."/>
            <person name="Schaap P."/>
            <person name="Gloeckner G."/>
        </authorList>
    </citation>
    <scope>NUCLEOTIDE SEQUENCE [LARGE SCALE GENOMIC DNA]</scope>
    <source>
        <strain evidence="11">SH3</strain>
    </source>
</reference>
<evidence type="ECO:0000256" key="1">
    <source>
        <dbReference type="ARBA" id="ARBA00022468"/>
    </source>
</evidence>
<feature type="region of interest" description="Disordered" evidence="7">
    <location>
        <begin position="1"/>
        <end position="38"/>
    </location>
</feature>
<dbReference type="EMBL" id="GL883021">
    <property type="protein sequence ID" value="EGG17546.1"/>
    <property type="molecule type" value="Genomic_DNA"/>
</dbReference>
<dbReference type="SMART" id="SM00105">
    <property type="entry name" value="ArfGap"/>
    <property type="match status" value="1"/>
</dbReference>
<dbReference type="InterPro" id="IPR004148">
    <property type="entry name" value="BAR_dom"/>
</dbReference>
<evidence type="ECO:0000256" key="2">
    <source>
        <dbReference type="ARBA" id="ARBA00022723"/>
    </source>
</evidence>
<sequence length="760" mass="85696">MNSSGHISIPSTAATGGGQQGLSPGISGGSNPLIHSNISTTTPTLYQQQQLQNQQPNYLNTFEGSIPLMDALDDSPQFKKQVKDTELNIEDLGSGIKKILKSAKQSCELGIEYNSSFKSFADGLLDYRLDAKVNDELLEKGMIKFTNALKEICNYREVLHFEMEALIHNPLQEFAENDLKQVKEHYKKYDKYSQLHEVAVGKLGQIKKKNNSKIEEVGQEVNDIYKSRVQYGLDMVEKMNEVQARRRFEFLELFFVYLHAQSTFFHQGYELFRDLEPHMRIFSTYLQSTRKHYEDEKKRQTHDKKELIGKTLSSASPTQSHPPGSPVNGGIHFMQNRTNNSLSKKGYLFKRSDYSYSRRFFSCEDGKLSYYRNGNETTPSHVFDLFLTTVRMREDLDRRNCFEVLSPDRSIILQADSQESMMEWIQVIQNSTANLLNNISPKDSKPTSKLQTTTSGNNIAITCNNSNSQYNLMNNVIIDDNDTPLTILRSLDPSNTVCCDCNAKDPDWASINFGSIVCIDCSGIHRGLGVHITKVRSLVLDKWEPELLNMMKCIGNERVNKIFESNVPVDRVKPTINNTFDVRSRWIRDKYDKRLFVSFIERPLEELNKMLYKAAGESNTFLLLELIASGADPNSLALDQGSNSFKTPLHNAVVNAQSQNMCMLIQNGAQSSTLDSNGNTGLHIAAQIGNSIGCILLIMKGVQLLSVPNRDGKTPLDLAVDAGQVSCVAILRLAQLQKDEGKLIFDENFAEVLRGFSKDK</sequence>
<dbReference type="RefSeq" id="XP_004356030.1">
    <property type="nucleotide sequence ID" value="XM_004355977.1"/>
</dbReference>
<dbReference type="PROSITE" id="PS50003">
    <property type="entry name" value="PH_DOMAIN"/>
    <property type="match status" value="1"/>
</dbReference>
<dbReference type="InterPro" id="IPR001849">
    <property type="entry name" value="PH_domain"/>
</dbReference>
<evidence type="ECO:0000313" key="10">
    <source>
        <dbReference type="EMBL" id="EGG17546.1"/>
    </source>
</evidence>
<dbReference type="InterPro" id="IPR038508">
    <property type="entry name" value="ArfGAP_dom_sf"/>
</dbReference>
<dbReference type="PANTHER" id="PTHR23180">
    <property type="entry name" value="CENTAURIN/ARF"/>
    <property type="match status" value="1"/>
</dbReference>
<dbReference type="InterPro" id="IPR002110">
    <property type="entry name" value="Ankyrin_rpt"/>
</dbReference>
<dbReference type="OrthoDB" id="10266696at2759"/>
<accession>F4Q2Y2</accession>
<dbReference type="Pfam" id="PF16746">
    <property type="entry name" value="BAR_3"/>
    <property type="match status" value="1"/>
</dbReference>
<dbReference type="GeneID" id="14868971"/>
<name>F4Q2Y2_CACFS</name>
<feature type="compositionally biased region" description="Polar residues" evidence="7">
    <location>
        <begin position="29"/>
        <end position="38"/>
    </location>
</feature>
<dbReference type="InterPro" id="IPR011993">
    <property type="entry name" value="PH-like_dom_sf"/>
</dbReference>
<evidence type="ECO:0000256" key="3">
    <source>
        <dbReference type="ARBA" id="ARBA00022771"/>
    </source>
</evidence>
<keyword evidence="1" id="KW-0343">GTPase activation</keyword>
<dbReference type="SUPFAM" id="SSF57863">
    <property type="entry name" value="ArfGap/RecO-like zinc finger"/>
    <property type="match status" value="1"/>
</dbReference>
<dbReference type="Pfam" id="PF00169">
    <property type="entry name" value="PH"/>
    <property type="match status" value="1"/>
</dbReference>
<keyword evidence="11" id="KW-1185">Reference proteome</keyword>
<dbReference type="Gene3D" id="1.20.1270.60">
    <property type="entry name" value="Arfaptin homology (AH) domain/BAR domain"/>
    <property type="match status" value="1"/>
</dbReference>